<dbReference type="RefSeq" id="WP_106988089.1">
    <property type="nucleotide sequence ID" value="NZ_DAWBWI010000265.1"/>
</dbReference>
<sequence>MKKWIKLFFRKKGADKPIFMAIFVLICLGIVMIGSASIGAVSSKGTSFAIRNMAMQTVYVLFGLFIMMALTKSFRTKFINYRFSMIMYFVGLASMCVCVLWTAKGSHAWIHVGPITIQPAEFMKVAMILILSYMLTETDAAFVVKGRFRTAELKSQFYKDKFIKCVLFPLGLMLVAFFVGAGIQKDLGTSLILASICFICFMSTPRDYYKKYKKLVWIALGVAVVILGFLITAVLQGYQMERINSWLKPLELENIYSSSWQLVNSLIAFADGGIFGLGLGNSIQKYDYIPEAHNDFIGAIIYEELGIFGLALIIIPTAIIIFRLLKYADEIQESKSKVILIGISSYFMLHLLVNLGGVSGLIPMTGVPILLVSSGGSSTVSALIAIGIAQAIISKYNKEQLEKTNTY</sequence>
<feature type="transmembrane region" description="Helical" evidence="17">
    <location>
        <begin position="21"/>
        <end position="41"/>
    </location>
</feature>
<dbReference type="GeneID" id="77470995"/>
<reference evidence="20" key="1">
    <citation type="submission" date="2018-03" db="EMBL/GenBank/DDBJ databases">
        <title>Lachnoclostridium SNUG30370 gen.nov., sp.nov., isolated from human faeces.</title>
        <authorList>
            <person name="Seo B."/>
            <person name="Jeon K."/>
            <person name="Ko G."/>
        </authorList>
    </citation>
    <scope>NUCLEOTIDE SEQUENCE [LARGE SCALE GENOMIC DNA]</scope>
    <source>
        <strain evidence="20">SNUG30370</strain>
    </source>
</reference>
<dbReference type="GO" id="GO:0051301">
    <property type="term" value="P:cell division"/>
    <property type="evidence" value="ECO:0007669"/>
    <property type="project" value="InterPro"/>
</dbReference>
<dbReference type="Pfam" id="PF01098">
    <property type="entry name" value="FTSW_RODA_SPOVE"/>
    <property type="match status" value="1"/>
</dbReference>
<evidence type="ECO:0000256" key="1">
    <source>
        <dbReference type="ARBA" id="ARBA00004141"/>
    </source>
</evidence>
<evidence type="ECO:0000256" key="2">
    <source>
        <dbReference type="ARBA" id="ARBA00022676"/>
    </source>
</evidence>
<evidence type="ECO:0000256" key="7">
    <source>
        <dbReference type="ARBA" id="ARBA00022989"/>
    </source>
</evidence>
<dbReference type="Proteomes" id="UP000241201">
    <property type="component" value="Unassembled WGS sequence"/>
</dbReference>
<dbReference type="GO" id="GO:0005886">
    <property type="term" value="C:plasma membrane"/>
    <property type="evidence" value="ECO:0007669"/>
    <property type="project" value="TreeGrafter"/>
</dbReference>
<evidence type="ECO:0000256" key="9">
    <source>
        <dbReference type="ARBA" id="ARBA00032370"/>
    </source>
</evidence>
<evidence type="ECO:0000313" key="18">
    <source>
        <dbReference type="EMBL" id="MCB8610929.1"/>
    </source>
</evidence>
<keyword evidence="7 17" id="KW-1133">Transmembrane helix</keyword>
<feature type="transmembrane region" description="Helical" evidence="17">
    <location>
        <begin position="337"/>
        <end position="357"/>
    </location>
</feature>
<evidence type="ECO:0000313" key="19">
    <source>
        <dbReference type="EMBL" id="PST40217.1"/>
    </source>
</evidence>
<protein>
    <recommendedName>
        <fullName evidence="12">Probable peptidoglycan glycosyltransferase FtsW</fullName>
        <ecNumber evidence="14">2.4.99.28</ecNumber>
    </recommendedName>
    <alternativeName>
        <fullName evidence="13">Cell division protein FtsW</fullName>
    </alternativeName>
    <alternativeName>
        <fullName evidence="10">Cell wall polymerase</fullName>
    </alternativeName>
    <alternativeName>
        <fullName evidence="9">Peptidoglycan polymerase</fullName>
    </alternativeName>
</protein>
<comment type="subcellular location">
    <subcellularLocation>
        <location evidence="1">Membrane</location>
        <topology evidence="1">Multi-pass membrane protein</topology>
    </subcellularLocation>
</comment>
<reference evidence="18" key="3">
    <citation type="submission" date="2021-10" db="EMBL/GenBank/DDBJ databases">
        <title>Collection of gut derived symbiotic bacterial strains cultured from healthy donors.</title>
        <authorList>
            <person name="Lin H."/>
            <person name="Littmann E."/>
            <person name="Kohout C."/>
            <person name="Pamer E.G."/>
        </authorList>
    </citation>
    <scope>NUCLEOTIDE SEQUENCE</scope>
    <source>
        <strain evidence="18">DFI.4.48</strain>
    </source>
</reference>
<feature type="transmembrane region" description="Helical" evidence="17">
    <location>
        <begin position="162"/>
        <end position="181"/>
    </location>
</feature>
<reference evidence="19" key="2">
    <citation type="journal article" date="2019" name="Int. J. Syst. Evol. Microbiol.">
        <title>Faecalibacillus intestinalis gen. nov., sp. nov. and Faecalibacillus faecis sp. nov., isolated from human faeces.</title>
        <authorList>
            <person name="Seo B."/>
            <person name="Jeon K."/>
            <person name="Baek I."/>
            <person name="Lee Y.M."/>
            <person name="Baek K."/>
            <person name="Ko G."/>
        </authorList>
    </citation>
    <scope>NUCLEOTIDE SEQUENCE</scope>
    <source>
        <strain evidence="19">SNUG30370</strain>
    </source>
</reference>
<keyword evidence="20" id="KW-1185">Reference proteome</keyword>
<gene>
    <name evidence="19" type="ORF">C7U55_07825</name>
    <name evidence="18" type="ORF">LJD69_10020</name>
</gene>
<keyword evidence="2" id="KW-0328">Glycosyltransferase</keyword>
<accession>A0A2T3FY69</accession>
<organism evidence="19 20">
    <name type="scientific">Faecalibacillus faecis</name>
    <dbReference type="NCBI Taxonomy" id="1982628"/>
    <lineage>
        <taxon>Bacteria</taxon>
        <taxon>Bacillati</taxon>
        <taxon>Bacillota</taxon>
        <taxon>Erysipelotrichia</taxon>
        <taxon>Erysipelotrichales</taxon>
        <taxon>Coprobacillaceae</taxon>
        <taxon>Faecalibacillus</taxon>
    </lineage>
</organism>
<feature type="transmembrane region" description="Helical" evidence="17">
    <location>
        <begin position="83"/>
        <end position="102"/>
    </location>
</feature>
<feature type="transmembrane region" description="Helical" evidence="17">
    <location>
        <begin position="122"/>
        <end position="142"/>
    </location>
</feature>
<feature type="transmembrane region" description="Helical" evidence="17">
    <location>
        <begin position="215"/>
        <end position="238"/>
    </location>
</feature>
<dbReference type="GO" id="GO:0009252">
    <property type="term" value="P:peptidoglycan biosynthetic process"/>
    <property type="evidence" value="ECO:0007669"/>
    <property type="project" value="UniProtKB-KW"/>
</dbReference>
<feature type="transmembrane region" description="Helical" evidence="17">
    <location>
        <begin position="53"/>
        <end position="71"/>
    </location>
</feature>
<evidence type="ECO:0000256" key="17">
    <source>
        <dbReference type="SAM" id="Phobius"/>
    </source>
</evidence>
<keyword evidence="3" id="KW-0808">Transferase</keyword>
<dbReference type="PANTHER" id="PTHR30474">
    <property type="entry name" value="CELL CYCLE PROTEIN"/>
    <property type="match status" value="1"/>
</dbReference>
<dbReference type="PROSITE" id="PS00428">
    <property type="entry name" value="FTSW_RODA_SPOVE"/>
    <property type="match status" value="1"/>
</dbReference>
<evidence type="ECO:0000256" key="12">
    <source>
        <dbReference type="ARBA" id="ARBA00041185"/>
    </source>
</evidence>
<evidence type="ECO:0000256" key="15">
    <source>
        <dbReference type="ARBA" id="ARBA00049902"/>
    </source>
</evidence>
<keyword evidence="8 17" id="KW-0472">Membrane</keyword>
<dbReference type="GO" id="GO:0032153">
    <property type="term" value="C:cell division site"/>
    <property type="evidence" value="ECO:0007669"/>
    <property type="project" value="TreeGrafter"/>
</dbReference>
<dbReference type="GO" id="GO:0008360">
    <property type="term" value="P:regulation of cell shape"/>
    <property type="evidence" value="ECO:0007669"/>
    <property type="project" value="UniProtKB-KW"/>
</dbReference>
<evidence type="ECO:0000256" key="14">
    <source>
        <dbReference type="ARBA" id="ARBA00044770"/>
    </source>
</evidence>
<evidence type="ECO:0000256" key="10">
    <source>
        <dbReference type="ARBA" id="ARBA00033270"/>
    </source>
</evidence>
<dbReference type="GO" id="GO:0015648">
    <property type="term" value="F:lipid-linked peptidoglycan transporter activity"/>
    <property type="evidence" value="ECO:0007669"/>
    <property type="project" value="TreeGrafter"/>
</dbReference>
<feature type="transmembrane region" description="Helical" evidence="17">
    <location>
        <begin position="305"/>
        <end position="325"/>
    </location>
</feature>
<dbReference type="GO" id="GO:0008955">
    <property type="term" value="F:peptidoglycan glycosyltransferase activity"/>
    <property type="evidence" value="ECO:0007669"/>
    <property type="project" value="UniProtKB-EC"/>
</dbReference>
<dbReference type="EC" id="2.4.99.28" evidence="14"/>
<dbReference type="AlphaFoldDB" id="A0A2T3FY69"/>
<dbReference type="InterPro" id="IPR018365">
    <property type="entry name" value="Cell_cycle_FtsW-rel_CS"/>
</dbReference>
<evidence type="ECO:0000256" key="3">
    <source>
        <dbReference type="ARBA" id="ARBA00022679"/>
    </source>
</evidence>
<dbReference type="EMBL" id="JAJDKZ010000029">
    <property type="protein sequence ID" value="MCB8610929.1"/>
    <property type="molecule type" value="Genomic_DNA"/>
</dbReference>
<keyword evidence="5" id="KW-0133">Cell shape</keyword>
<comment type="similarity">
    <text evidence="11">Belongs to the SEDS family. FtsW subfamily.</text>
</comment>
<name>A0A2T3FY69_9FIRM</name>
<evidence type="ECO:0000256" key="6">
    <source>
        <dbReference type="ARBA" id="ARBA00022984"/>
    </source>
</evidence>
<evidence type="ECO:0000256" key="11">
    <source>
        <dbReference type="ARBA" id="ARBA00038053"/>
    </source>
</evidence>
<feature type="transmembrane region" description="Helical" evidence="17">
    <location>
        <begin position="369"/>
        <end position="393"/>
    </location>
</feature>
<comment type="caution">
    <text evidence="19">The sequence shown here is derived from an EMBL/GenBank/DDBJ whole genome shotgun (WGS) entry which is preliminary data.</text>
</comment>
<keyword evidence="4 17" id="KW-0812">Transmembrane</keyword>
<comment type="function">
    <text evidence="16">Peptidoglycan polymerase that is essential for cell division.</text>
</comment>
<evidence type="ECO:0000256" key="16">
    <source>
        <dbReference type="ARBA" id="ARBA00049966"/>
    </source>
</evidence>
<dbReference type="PANTHER" id="PTHR30474:SF2">
    <property type="entry name" value="PEPTIDOGLYCAN GLYCOSYLTRANSFERASE FTSW-RELATED"/>
    <property type="match status" value="1"/>
</dbReference>
<evidence type="ECO:0000313" key="20">
    <source>
        <dbReference type="Proteomes" id="UP000241201"/>
    </source>
</evidence>
<evidence type="ECO:0000256" key="5">
    <source>
        <dbReference type="ARBA" id="ARBA00022960"/>
    </source>
</evidence>
<dbReference type="Proteomes" id="UP001198439">
    <property type="component" value="Unassembled WGS sequence"/>
</dbReference>
<evidence type="ECO:0000256" key="8">
    <source>
        <dbReference type="ARBA" id="ARBA00023136"/>
    </source>
</evidence>
<keyword evidence="6" id="KW-0573">Peptidoglycan synthesis</keyword>
<evidence type="ECO:0000256" key="13">
    <source>
        <dbReference type="ARBA" id="ARBA00041418"/>
    </source>
</evidence>
<dbReference type="InterPro" id="IPR001182">
    <property type="entry name" value="FtsW/RodA"/>
</dbReference>
<feature type="transmembrane region" description="Helical" evidence="17">
    <location>
        <begin position="187"/>
        <end position="203"/>
    </location>
</feature>
<comment type="catalytic activity">
    <reaction evidence="15">
        <text>[GlcNAc-(1-&gt;4)-Mur2Ac(oyl-L-Ala-gamma-D-Glu-L-Lys-D-Ala-D-Ala)](n)-di-trans,octa-cis-undecaprenyl diphosphate + beta-D-GlcNAc-(1-&gt;4)-Mur2Ac(oyl-L-Ala-gamma-D-Glu-L-Lys-D-Ala-D-Ala)-di-trans,octa-cis-undecaprenyl diphosphate = [GlcNAc-(1-&gt;4)-Mur2Ac(oyl-L-Ala-gamma-D-Glu-L-Lys-D-Ala-D-Ala)](n+1)-di-trans,octa-cis-undecaprenyl diphosphate + di-trans,octa-cis-undecaprenyl diphosphate + H(+)</text>
        <dbReference type="Rhea" id="RHEA:23708"/>
        <dbReference type="Rhea" id="RHEA-COMP:9602"/>
        <dbReference type="Rhea" id="RHEA-COMP:9603"/>
        <dbReference type="ChEBI" id="CHEBI:15378"/>
        <dbReference type="ChEBI" id="CHEBI:58405"/>
        <dbReference type="ChEBI" id="CHEBI:60033"/>
        <dbReference type="ChEBI" id="CHEBI:78435"/>
        <dbReference type="EC" id="2.4.99.28"/>
    </reaction>
</comment>
<proteinExistence type="inferred from homology"/>
<dbReference type="EMBL" id="PYLP01000008">
    <property type="protein sequence ID" value="PST40217.1"/>
    <property type="molecule type" value="Genomic_DNA"/>
</dbReference>
<evidence type="ECO:0000256" key="4">
    <source>
        <dbReference type="ARBA" id="ARBA00022692"/>
    </source>
</evidence>